<evidence type="ECO:0000256" key="1">
    <source>
        <dbReference type="SAM" id="Phobius"/>
    </source>
</evidence>
<name>A0A323UYF8_9RHOO</name>
<sequence length="266" mass="29303">MTQPTQAIDTNATGKKPWTFIATVLVFTLIFVATPYRDSAASTKSHGDAGSNGQVASPLYIEATEAIKARDHRRLQAILKKAPLLAKSMPLDKHGRRSSLLTSAIYWEDVVSVRMLLKMGADPNGKEGVVPLDDAVIRLNTLPYDAPSEITSLRLYVPSESERIRQYMRQTQLTRARIILLLLDAGANHNVASSIGDKAPPNVFEALTMGLCDSIFHDAAVLALFRESGVVFKPDSNSETSFRQHILVNAANGMLNRDCVIYMYDR</sequence>
<dbReference type="Proteomes" id="UP000248259">
    <property type="component" value="Unassembled WGS sequence"/>
</dbReference>
<evidence type="ECO:0000313" key="3">
    <source>
        <dbReference type="Proteomes" id="UP000248259"/>
    </source>
</evidence>
<keyword evidence="1" id="KW-1133">Transmembrane helix</keyword>
<dbReference type="EMBL" id="QKOE01000003">
    <property type="protein sequence ID" value="PZA17484.1"/>
    <property type="molecule type" value="Genomic_DNA"/>
</dbReference>
<keyword evidence="3" id="KW-1185">Reference proteome</keyword>
<reference evidence="2 3" key="1">
    <citation type="submission" date="2018-06" db="EMBL/GenBank/DDBJ databases">
        <title>Azoarcus communis strain SWub3 genome.</title>
        <authorList>
            <person name="Zorraquino Salvo V."/>
            <person name="Toubiana D."/>
            <person name="Blumwald E."/>
        </authorList>
    </citation>
    <scope>NUCLEOTIDE SEQUENCE [LARGE SCALE GENOMIC DNA]</scope>
    <source>
        <strain evidence="2 3">SWub3</strain>
    </source>
</reference>
<dbReference type="Gene3D" id="1.25.40.20">
    <property type="entry name" value="Ankyrin repeat-containing domain"/>
    <property type="match status" value="1"/>
</dbReference>
<evidence type="ECO:0000313" key="2">
    <source>
        <dbReference type="EMBL" id="PZA17484.1"/>
    </source>
</evidence>
<comment type="caution">
    <text evidence="2">The sequence shown here is derived from an EMBL/GenBank/DDBJ whole genome shotgun (WGS) entry which is preliminary data.</text>
</comment>
<evidence type="ECO:0008006" key="4">
    <source>
        <dbReference type="Google" id="ProtNLM"/>
    </source>
</evidence>
<organism evidence="2 3">
    <name type="scientific">Parazoarcus communis SWub3 = DSM 12120</name>
    <dbReference type="NCBI Taxonomy" id="1121029"/>
    <lineage>
        <taxon>Bacteria</taxon>
        <taxon>Pseudomonadati</taxon>
        <taxon>Pseudomonadota</taxon>
        <taxon>Betaproteobacteria</taxon>
        <taxon>Rhodocyclales</taxon>
        <taxon>Zoogloeaceae</taxon>
        <taxon>Parazoarcus</taxon>
    </lineage>
</organism>
<keyword evidence="1" id="KW-0812">Transmembrane</keyword>
<protein>
    <recommendedName>
        <fullName evidence="4">Ankyrin repeat domain-containing protein</fullName>
    </recommendedName>
</protein>
<keyword evidence="1" id="KW-0472">Membrane</keyword>
<dbReference type="AlphaFoldDB" id="A0A323UYF8"/>
<accession>A0A323UYF8</accession>
<dbReference type="RefSeq" id="WP_110523499.1">
    <property type="nucleotide sequence ID" value="NZ_QKOE01000003.1"/>
</dbReference>
<gene>
    <name evidence="2" type="ORF">DNK49_06385</name>
</gene>
<dbReference type="InterPro" id="IPR036770">
    <property type="entry name" value="Ankyrin_rpt-contain_sf"/>
</dbReference>
<feature type="transmembrane region" description="Helical" evidence="1">
    <location>
        <begin position="18"/>
        <end position="36"/>
    </location>
</feature>
<proteinExistence type="predicted"/>